<name>A0A2N8UGP8_9BASI</name>
<sequence length="191" mass="21204">MESQSSILNLERDSQSAERLCYADNQATADASGAKSPSNTHDTESESTTPVSTPIRAGPAHHCGANWSGIDHLCFITALNNHNPWIMPSSNDALAAWTEAINETNLALQDNKRQAHNHGAFEAQWHKMVKDVKDQKQLRLKATGANFDKEEGYQLLYNLVNLYNTSPFKLAFLKPQDNMPPSSSQVDCHLR</sequence>
<gene>
    <name evidence="2" type="ORF">SRS1_25034</name>
</gene>
<dbReference type="Proteomes" id="UP000239563">
    <property type="component" value="Chromosome X"/>
</dbReference>
<reference evidence="2 3" key="1">
    <citation type="submission" date="2017-02" db="EMBL/GenBank/DDBJ databases">
        <authorList>
            <person name="Peterson S.W."/>
        </authorList>
    </citation>
    <scope>NUCLEOTIDE SEQUENCE [LARGE SCALE GENOMIC DNA]</scope>
    <source>
        <strain evidence="2 3">SRS1_H2-8</strain>
    </source>
</reference>
<evidence type="ECO:0000313" key="3">
    <source>
        <dbReference type="Proteomes" id="UP000239563"/>
    </source>
</evidence>
<proteinExistence type="predicted"/>
<evidence type="ECO:0000256" key="1">
    <source>
        <dbReference type="SAM" id="MobiDB-lite"/>
    </source>
</evidence>
<organism evidence="2 3">
    <name type="scientific">Sporisorium reilianum f. sp. reilianum</name>
    <dbReference type="NCBI Taxonomy" id="72559"/>
    <lineage>
        <taxon>Eukaryota</taxon>
        <taxon>Fungi</taxon>
        <taxon>Dikarya</taxon>
        <taxon>Basidiomycota</taxon>
        <taxon>Ustilaginomycotina</taxon>
        <taxon>Ustilaginomycetes</taxon>
        <taxon>Ustilaginales</taxon>
        <taxon>Ustilaginaceae</taxon>
        <taxon>Sporisorium</taxon>
    </lineage>
</organism>
<feature type="region of interest" description="Disordered" evidence="1">
    <location>
        <begin position="19"/>
        <end position="57"/>
    </location>
</feature>
<evidence type="ECO:0000313" key="2">
    <source>
        <dbReference type="EMBL" id="SJX63930.1"/>
    </source>
</evidence>
<feature type="compositionally biased region" description="Polar residues" evidence="1">
    <location>
        <begin position="25"/>
        <end position="40"/>
    </location>
</feature>
<accession>A0A2N8UGP8</accession>
<dbReference type="AlphaFoldDB" id="A0A2N8UGP8"/>
<protein>
    <submittedName>
        <fullName evidence="2">Uncharacterized protein</fullName>
    </submittedName>
</protein>
<dbReference type="EMBL" id="LT795063">
    <property type="protein sequence ID" value="SJX63930.1"/>
    <property type="molecule type" value="Genomic_DNA"/>
</dbReference>